<keyword evidence="4" id="KW-0408">Iron</keyword>
<dbReference type="InterPro" id="IPR050584">
    <property type="entry name" value="Cholesterol_7-desaturase"/>
</dbReference>
<proteinExistence type="predicted"/>
<feature type="region of interest" description="Disordered" evidence="6">
    <location>
        <begin position="408"/>
        <end position="448"/>
    </location>
</feature>
<feature type="domain" description="Rieske" evidence="7">
    <location>
        <begin position="83"/>
        <end position="191"/>
    </location>
</feature>
<dbReference type="Proteomes" id="UP000247781">
    <property type="component" value="Unassembled WGS sequence"/>
</dbReference>
<dbReference type="Gene3D" id="2.102.10.10">
    <property type="entry name" value="Rieske [2Fe-2S] iron-sulphur domain"/>
    <property type="match status" value="1"/>
</dbReference>
<keyword evidence="3" id="KW-0560">Oxidoreductase</keyword>
<dbReference type="PROSITE" id="PS51296">
    <property type="entry name" value="RIESKE"/>
    <property type="match status" value="1"/>
</dbReference>
<keyword evidence="9" id="KW-1185">Reference proteome</keyword>
<dbReference type="GO" id="GO:0016705">
    <property type="term" value="F:oxidoreductase activity, acting on paired donors, with incorporation or reduction of molecular oxygen"/>
    <property type="evidence" value="ECO:0007669"/>
    <property type="project" value="UniProtKB-ARBA"/>
</dbReference>
<evidence type="ECO:0000256" key="3">
    <source>
        <dbReference type="ARBA" id="ARBA00023002"/>
    </source>
</evidence>
<dbReference type="GO" id="GO:0051537">
    <property type="term" value="F:2 iron, 2 sulfur cluster binding"/>
    <property type="evidence" value="ECO:0007669"/>
    <property type="project" value="UniProtKB-KW"/>
</dbReference>
<evidence type="ECO:0000259" key="7">
    <source>
        <dbReference type="PROSITE" id="PS51296"/>
    </source>
</evidence>
<dbReference type="PANTHER" id="PTHR21266">
    <property type="entry name" value="IRON-SULFUR DOMAIN CONTAINING PROTEIN"/>
    <property type="match status" value="1"/>
</dbReference>
<evidence type="ECO:0000256" key="1">
    <source>
        <dbReference type="ARBA" id="ARBA00022714"/>
    </source>
</evidence>
<dbReference type="InterPro" id="IPR017941">
    <property type="entry name" value="Rieske_2Fe-2S"/>
</dbReference>
<protein>
    <submittedName>
        <fullName evidence="8">Rieske-like 2Fe-2S protein</fullName>
    </submittedName>
</protein>
<dbReference type="SUPFAM" id="SSF50022">
    <property type="entry name" value="ISP domain"/>
    <property type="match status" value="1"/>
</dbReference>
<name>A0A318H779_9MYCO</name>
<evidence type="ECO:0000256" key="6">
    <source>
        <dbReference type="SAM" id="MobiDB-lite"/>
    </source>
</evidence>
<evidence type="ECO:0000313" key="9">
    <source>
        <dbReference type="Proteomes" id="UP000247781"/>
    </source>
</evidence>
<dbReference type="InterPro" id="IPR036922">
    <property type="entry name" value="Rieske_2Fe-2S_sf"/>
</dbReference>
<accession>A0A318H779</accession>
<dbReference type="RefSeq" id="WP_146221104.1">
    <property type="nucleotide sequence ID" value="NZ_QJJU01000039.1"/>
</dbReference>
<evidence type="ECO:0000256" key="2">
    <source>
        <dbReference type="ARBA" id="ARBA00022723"/>
    </source>
</evidence>
<keyword evidence="5" id="KW-0411">Iron-sulfur</keyword>
<evidence type="ECO:0000256" key="5">
    <source>
        <dbReference type="ARBA" id="ARBA00023014"/>
    </source>
</evidence>
<sequence>MSGVARDQLRRVGVATLGRLPRVGQAFDRPRLEPLKTSGMRLYRWNRARLGSSGKPANLGQVPWDYVKANEDRIPFLGLREYWYPGLISKKLRHNESELVTLCGENLVFFRDETGRARALQGACPHRKALLSLGQVGAFRPGTITCRYHGLTLDGDGKCVAVLVDGPDSPAVGKVNARSYPTEEVGGVIWVYMGERTPRPVLDSIPHAREFLLADAVWVHTLKFPVNYLGTFDNNTDPAHASILHRTCPSFINQRLWDDVGVEELESGGLHVYLKGLTTPANPTQGKFGSEVDDIEWHLPNWTLVPAEAAPSPEPFVTWTVPQDIDTCVNWLFFPCNGSLLRRARWKAWFAASAAPFSLWPGSITMCVVAGDGAMLESQGVIPNWSTDHLIGTDRGVSRARRMLKDAYAQERAERRERQDSQKRARGDGRRAESRADPVPEAPVLESE</sequence>
<reference evidence="9" key="1">
    <citation type="submission" date="2018-05" db="EMBL/GenBank/DDBJ databases">
        <authorList>
            <person name="Deangelis K."/>
            <person name="Huntemann M."/>
            <person name="Clum A."/>
            <person name="Pillay M."/>
            <person name="Palaniappan K."/>
            <person name="Varghese N."/>
            <person name="Mikhailova N."/>
            <person name="Stamatis D."/>
            <person name="Reddy T."/>
            <person name="Daum C."/>
            <person name="Shapiro N."/>
            <person name="Ivanova N."/>
            <person name="Kyrpides N."/>
            <person name="Woyke T."/>
        </authorList>
    </citation>
    <scope>NUCLEOTIDE SEQUENCE [LARGE SCALE GENOMIC DNA]</scope>
    <source>
        <strain evidence="9">GAS496</strain>
    </source>
</reference>
<dbReference type="AlphaFoldDB" id="A0A318H779"/>
<evidence type="ECO:0000313" key="8">
    <source>
        <dbReference type="EMBL" id="PXW99860.1"/>
    </source>
</evidence>
<feature type="compositionally biased region" description="Basic and acidic residues" evidence="6">
    <location>
        <begin position="408"/>
        <end position="438"/>
    </location>
</feature>
<comment type="caution">
    <text evidence="8">The sequence shown here is derived from an EMBL/GenBank/DDBJ whole genome shotgun (WGS) entry which is preliminary data.</text>
</comment>
<dbReference type="SUPFAM" id="SSF55961">
    <property type="entry name" value="Bet v1-like"/>
    <property type="match status" value="1"/>
</dbReference>
<dbReference type="GO" id="GO:0004497">
    <property type="term" value="F:monooxygenase activity"/>
    <property type="evidence" value="ECO:0007669"/>
    <property type="project" value="UniProtKB-ARBA"/>
</dbReference>
<dbReference type="EMBL" id="QJJU01000039">
    <property type="protein sequence ID" value="PXW99860.1"/>
    <property type="molecule type" value="Genomic_DNA"/>
</dbReference>
<gene>
    <name evidence="8" type="ORF">C8E89_13916</name>
</gene>
<dbReference type="Gene3D" id="3.90.380.10">
    <property type="entry name" value="Naphthalene 1,2-dioxygenase Alpha Subunit, Chain A, domain 1"/>
    <property type="match status" value="1"/>
</dbReference>
<keyword evidence="2" id="KW-0479">Metal-binding</keyword>
<reference evidence="8 9" key="2">
    <citation type="submission" date="2018-06" db="EMBL/GenBank/DDBJ databases">
        <title>Sequencing of bacterial isolates from soil warming experiment in Harvard Forest, Massachusetts, USA.</title>
        <authorList>
            <person name="Deangelis K.PhD."/>
        </authorList>
    </citation>
    <scope>NUCLEOTIDE SEQUENCE [LARGE SCALE GENOMIC DNA]</scope>
    <source>
        <strain evidence="8 9">GAS496</strain>
    </source>
</reference>
<dbReference type="GO" id="GO:0046872">
    <property type="term" value="F:metal ion binding"/>
    <property type="evidence" value="ECO:0007669"/>
    <property type="project" value="UniProtKB-KW"/>
</dbReference>
<evidence type="ECO:0000256" key="4">
    <source>
        <dbReference type="ARBA" id="ARBA00023004"/>
    </source>
</evidence>
<dbReference type="OrthoDB" id="5243643at2"/>
<dbReference type="PANTHER" id="PTHR21266:SF59">
    <property type="entry name" value="BLR4922 PROTEIN"/>
    <property type="match status" value="1"/>
</dbReference>
<dbReference type="Pfam" id="PF00355">
    <property type="entry name" value="Rieske"/>
    <property type="match status" value="1"/>
</dbReference>
<keyword evidence="1" id="KW-0001">2Fe-2S</keyword>
<organism evidence="8 9">
    <name type="scientific">Mycolicibacterium moriokaense</name>
    <dbReference type="NCBI Taxonomy" id="39691"/>
    <lineage>
        <taxon>Bacteria</taxon>
        <taxon>Bacillati</taxon>
        <taxon>Actinomycetota</taxon>
        <taxon>Actinomycetes</taxon>
        <taxon>Mycobacteriales</taxon>
        <taxon>Mycobacteriaceae</taxon>
        <taxon>Mycolicibacterium</taxon>
    </lineage>
</organism>